<protein>
    <recommendedName>
        <fullName evidence="5">Ig-like domain-containing protein</fullName>
    </recommendedName>
</protein>
<dbReference type="InterPro" id="IPR003598">
    <property type="entry name" value="Ig_sub2"/>
</dbReference>
<gene>
    <name evidence="6" type="ORF">PV327_008584</name>
</gene>
<evidence type="ECO:0000256" key="2">
    <source>
        <dbReference type="ARBA" id="ARBA00022737"/>
    </source>
</evidence>
<dbReference type="InterPro" id="IPR051170">
    <property type="entry name" value="Neural/epithelial_adhesion"/>
</dbReference>
<reference evidence="6" key="1">
    <citation type="journal article" date="2023" name="bioRxiv">
        <title>Scaffold-level genome assemblies of two parasitoid biocontrol wasps reveal the parthenogenesis mechanism and an associated novel virus.</title>
        <authorList>
            <person name="Inwood S."/>
            <person name="Skelly J."/>
            <person name="Guhlin J."/>
            <person name="Harrop T."/>
            <person name="Goldson S."/>
            <person name="Dearden P."/>
        </authorList>
    </citation>
    <scope>NUCLEOTIDE SEQUENCE</scope>
    <source>
        <strain evidence="6">Lincoln</strain>
        <tissue evidence="6">Whole body</tissue>
    </source>
</reference>
<dbReference type="PANTHER" id="PTHR12231:SF253">
    <property type="entry name" value="DPR-INTERACTING PROTEIN ETA, ISOFORM B-RELATED"/>
    <property type="match status" value="1"/>
</dbReference>
<sequence length="163" mass="17399">MIEQIDVEDKVKTKIQLASRIYSTSGNQIPPSIAPFSFNKDLSEGVRAQVACVIEKGDPPFTLIWSKDGEPIATSTPSGFGSASTTTAHKTNSPNTIAGLRVTSMDVHSSTIAIDRVTAAHAGNYTCVARNSVAEVSSTAQLVVRGKVIFTESSIFKQINEIK</sequence>
<dbReference type="SMART" id="SM00409">
    <property type="entry name" value="IG"/>
    <property type="match status" value="1"/>
</dbReference>
<dbReference type="Proteomes" id="UP001168972">
    <property type="component" value="Unassembled WGS sequence"/>
</dbReference>
<organism evidence="6 7">
    <name type="scientific">Microctonus hyperodae</name>
    <name type="common">Parasitoid wasp</name>
    <dbReference type="NCBI Taxonomy" id="165561"/>
    <lineage>
        <taxon>Eukaryota</taxon>
        <taxon>Metazoa</taxon>
        <taxon>Ecdysozoa</taxon>
        <taxon>Arthropoda</taxon>
        <taxon>Hexapoda</taxon>
        <taxon>Insecta</taxon>
        <taxon>Pterygota</taxon>
        <taxon>Neoptera</taxon>
        <taxon>Endopterygota</taxon>
        <taxon>Hymenoptera</taxon>
        <taxon>Apocrita</taxon>
        <taxon>Ichneumonoidea</taxon>
        <taxon>Braconidae</taxon>
        <taxon>Euphorinae</taxon>
        <taxon>Microctonus</taxon>
    </lineage>
</organism>
<keyword evidence="2" id="KW-0677">Repeat</keyword>
<dbReference type="InterPro" id="IPR013783">
    <property type="entry name" value="Ig-like_fold"/>
</dbReference>
<dbReference type="FunFam" id="2.60.40.10:FF:000333">
    <property type="entry name" value="Down syndrome cell adhesion molecule"/>
    <property type="match status" value="1"/>
</dbReference>
<name>A0AA39F3G1_MICHY</name>
<dbReference type="InterPro" id="IPR003599">
    <property type="entry name" value="Ig_sub"/>
</dbReference>
<dbReference type="GO" id="GO:0043005">
    <property type="term" value="C:neuron projection"/>
    <property type="evidence" value="ECO:0007669"/>
    <property type="project" value="TreeGrafter"/>
</dbReference>
<proteinExistence type="predicted"/>
<evidence type="ECO:0000259" key="5">
    <source>
        <dbReference type="PROSITE" id="PS50835"/>
    </source>
</evidence>
<dbReference type="InterPro" id="IPR007110">
    <property type="entry name" value="Ig-like_dom"/>
</dbReference>
<dbReference type="Pfam" id="PF13927">
    <property type="entry name" value="Ig_3"/>
    <property type="match status" value="1"/>
</dbReference>
<dbReference type="PROSITE" id="PS50835">
    <property type="entry name" value="IG_LIKE"/>
    <property type="match status" value="1"/>
</dbReference>
<keyword evidence="4" id="KW-0393">Immunoglobulin domain</keyword>
<keyword evidence="7" id="KW-1185">Reference proteome</keyword>
<dbReference type="AlphaFoldDB" id="A0AA39F3G1"/>
<keyword evidence="1" id="KW-0732">Signal</keyword>
<dbReference type="PANTHER" id="PTHR12231">
    <property type="entry name" value="CTX-RELATED TYPE I TRANSMEMBRANE PROTEIN"/>
    <property type="match status" value="1"/>
</dbReference>
<dbReference type="Gene3D" id="2.60.40.10">
    <property type="entry name" value="Immunoglobulins"/>
    <property type="match status" value="1"/>
</dbReference>
<feature type="domain" description="Ig-like" evidence="5">
    <location>
        <begin position="31"/>
        <end position="143"/>
    </location>
</feature>
<evidence type="ECO:0000313" key="7">
    <source>
        <dbReference type="Proteomes" id="UP001168972"/>
    </source>
</evidence>
<reference evidence="6" key="2">
    <citation type="submission" date="2023-03" db="EMBL/GenBank/DDBJ databases">
        <authorList>
            <person name="Inwood S.N."/>
            <person name="Skelly J.G."/>
            <person name="Guhlin J."/>
            <person name="Harrop T.W.R."/>
            <person name="Goldson S.G."/>
            <person name="Dearden P.K."/>
        </authorList>
    </citation>
    <scope>NUCLEOTIDE SEQUENCE</scope>
    <source>
        <strain evidence="6">Lincoln</strain>
        <tissue evidence="6">Whole body</tissue>
    </source>
</reference>
<dbReference type="EMBL" id="JAQQBR010001834">
    <property type="protein sequence ID" value="KAK0162231.1"/>
    <property type="molecule type" value="Genomic_DNA"/>
</dbReference>
<accession>A0AA39F3G1</accession>
<dbReference type="SMART" id="SM00408">
    <property type="entry name" value="IGc2"/>
    <property type="match status" value="1"/>
</dbReference>
<dbReference type="SUPFAM" id="SSF48726">
    <property type="entry name" value="Immunoglobulin"/>
    <property type="match status" value="1"/>
</dbReference>
<evidence type="ECO:0000256" key="1">
    <source>
        <dbReference type="ARBA" id="ARBA00022729"/>
    </source>
</evidence>
<evidence type="ECO:0000256" key="3">
    <source>
        <dbReference type="ARBA" id="ARBA00023157"/>
    </source>
</evidence>
<evidence type="ECO:0000313" key="6">
    <source>
        <dbReference type="EMBL" id="KAK0162231.1"/>
    </source>
</evidence>
<evidence type="ECO:0000256" key="4">
    <source>
        <dbReference type="ARBA" id="ARBA00023319"/>
    </source>
</evidence>
<keyword evidence="3" id="KW-1015">Disulfide bond</keyword>
<comment type="caution">
    <text evidence="6">The sequence shown here is derived from an EMBL/GenBank/DDBJ whole genome shotgun (WGS) entry which is preliminary data.</text>
</comment>
<dbReference type="InterPro" id="IPR036179">
    <property type="entry name" value="Ig-like_dom_sf"/>
</dbReference>